<gene>
    <name evidence="2" type="ORF">AVDCRST_MAG32-400</name>
</gene>
<dbReference type="AlphaFoldDB" id="A0A6J4MZT1"/>
<feature type="compositionally biased region" description="Pro residues" evidence="1">
    <location>
        <begin position="48"/>
        <end position="59"/>
    </location>
</feature>
<feature type="non-terminal residue" evidence="2">
    <location>
        <position position="1"/>
    </location>
</feature>
<feature type="region of interest" description="Disordered" evidence="1">
    <location>
        <begin position="1"/>
        <end position="161"/>
    </location>
</feature>
<feature type="compositionally biased region" description="Basic and acidic residues" evidence="1">
    <location>
        <begin position="7"/>
        <end position="16"/>
    </location>
</feature>
<reference evidence="2" key="1">
    <citation type="submission" date="2020-02" db="EMBL/GenBank/DDBJ databases">
        <authorList>
            <person name="Meier V. D."/>
        </authorList>
    </citation>
    <scope>NUCLEOTIDE SEQUENCE</scope>
    <source>
        <strain evidence="2">AVDCRST_MAG32</strain>
    </source>
</reference>
<dbReference type="EMBL" id="CADCUM010000019">
    <property type="protein sequence ID" value="CAA9369024.1"/>
    <property type="molecule type" value="Genomic_DNA"/>
</dbReference>
<evidence type="ECO:0000313" key="2">
    <source>
        <dbReference type="EMBL" id="CAA9369024.1"/>
    </source>
</evidence>
<protein>
    <submittedName>
        <fullName evidence="2">Transcriptional regulator, MarR family</fullName>
    </submittedName>
</protein>
<proteinExistence type="predicted"/>
<feature type="compositionally biased region" description="Basic residues" evidence="1">
    <location>
        <begin position="79"/>
        <end position="89"/>
    </location>
</feature>
<feature type="non-terminal residue" evidence="2">
    <location>
        <position position="161"/>
    </location>
</feature>
<name>A0A6J4MZT1_9ACTN</name>
<feature type="compositionally biased region" description="Basic and acidic residues" evidence="1">
    <location>
        <begin position="100"/>
        <end position="113"/>
    </location>
</feature>
<feature type="compositionally biased region" description="Basic residues" evidence="1">
    <location>
        <begin position="133"/>
        <end position="147"/>
    </location>
</feature>
<organism evidence="2">
    <name type="scientific">uncultured Nocardioides sp</name>
    <dbReference type="NCBI Taxonomy" id="198441"/>
    <lineage>
        <taxon>Bacteria</taxon>
        <taxon>Bacillati</taxon>
        <taxon>Actinomycetota</taxon>
        <taxon>Actinomycetes</taxon>
        <taxon>Propionibacteriales</taxon>
        <taxon>Nocardioidaceae</taxon>
        <taxon>Nocardioides</taxon>
        <taxon>environmental samples</taxon>
    </lineage>
</organism>
<feature type="compositionally biased region" description="Basic residues" evidence="1">
    <location>
        <begin position="114"/>
        <end position="123"/>
    </location>
</feature>
<sequence>GRLVHRQHSEVHSAHDARRHGARPGPAPLRPRLRRHGEVREGAGPHRSPCPPPVGPRPVRPVHAAVPGAGVGRDAAEHHRSRGRPRRQRARDTPGTSRRPPGDPRHAHGDGPPHHRGPRRRARGPGLPVVRGRPGRPPRGLRCRARRDRGPVRHADGGGPM</sequence>
<evidence type="ECO:0000256" key="1">
    <source>
        <dbReference type="SAM" id="MobiDB-lite"/>
    </source>
</evidence>
<feature type="compositionally biased region" description="Basic and acidic residues" evidence="1">
    <location>
        <begin position="148"/>
        <end position="161"/>
    </location>
</feature>
<accession>A0A6J4MZT1</accession>